<reference evidence="3" key="1">
    <citation type="submission" date="2016-11" db="UniProtKB">
        <authorList>
            <consortium name="WormBaseParasite"/>
        </authorList>
    </citation>
    <scope>IDENTIFICATION</scope>
</reference>
<evidence type="ECO:0000313" key="2">
    <source>
        <dbReference type="Proteomes" id="UP000095282"/>
    </source>
</evidence>
<proteinExistence type="predicted"/>
<name>A0A1I7TD95_9PELO</name>
<evidence type="ECO:0000313" key="3">
    <source>
        <dbReference type="WBParaSite" id="Csp11.Scaffold585.g4784.t1"/>
    </source>
</evidence>
<dbReference type="AlphaFoldDB" id="A0A1I7TD95"/>
<keyword evidence="1" id="KW-1133">Transmembrane helix</keyword>
<organism evidence="2 3">
    <name type="scientific">Caenorhabditis tropicalis</name>
    <dbReference type="NCBI Taxonomy" id="1561998"/>
    <lineage>
        <taxon>Eukaryota</taxon>
        <taxon>Metazoa</taxon>
        <taxon>Ecdysozoa</taxon>
        <taxon>Nematoda</taxon>
        <taxon>Chromadorea</taxon>
        <taxon>Rhabditida</taxon>
        <taxon>Rhabditina</taxon>
        <taxon>Rhabditomorpha</taxon>
        <taxon>Rhabditoidea</taxon>
        <taxon>Rhabditidae</taxon>
        <taxon>Peloderinae</taxon>
        <taxon>Caenorhabditis</taxon>
    </lineage>
</organism>
<evidence type="ECO:0000256" key="1">
    <source>
        <dbReference type="SAM" id="Phobius"/>
    </source>
</evidence>
<keyword evidence="1" id="KW-0812">Transmembrane</keyword>
<feature type="transmembrane region" description="Helical" evidence="1">
    <location>
        <begin position="40"/>
        <end position="61"/>
    </location>
</feature>
<dbReference type="WBParaSite" id="Csp11.Scaffold585.g4784.t1">
    <property type="protein sequence ID" value="Csp11.Scaffold585.g4784.t1"/>
    <property type="gene ID" value="Csp11.Scaffold585.g4784"/>
</dbReference>
<sequence length="77" mass="8605">MSPFPSQFPAPSAVLLIESRWFGHFSAPSLSFSSSNFLPLYRPSNSFLVFFASVLFLVTFLQMPDSMCGGRIHYPPV</sequence>
<keyword evidence="1" id="KW-0472">Membrane</keyword>
<accession>A0A1I7TD95</accession>
<protein>
    <submittedName>
        <fullName evidence="3">Secreted protein</fullName>
    </submittedName>
</protein>
<keyword evidence="2" id="KW-1185">Reference proteome</keyword>
<dbReference type="Proteomes" id="UP000095282">
    <property type="component" value="Unplaced"/>
</dbReference>